<sequence>MPEQLAGDVAWLGGSLLFAWLACVFAQLAALAPAWARRAPERAKPRCKHAREVTPRVRTALALSFALLLTVPPGLLAALVAYRPDAVGAAECGVLAGLWLGARHNLAKRARATAVAGCMVGAVSIGVCLISFLMLPALPASGRAALYVTATLGALLTGAAASAFAYGASAGMSSGAAMNERRRLPFRRGDRVVHAIAFVLFAILGYGFAAVRILAAAELGLSVLVAACVLAAAFGVRLMGGARPRVAPRLGIMRASTGEQADANSRIASKSPVRAGFAGVPGAWLVAACGRGALEPASLDIWLADCEPPFETPRTLHHASQDLPRRRRNRSREGALRLRQGLHQGLH</sequence>
<accession>A0A6J5G5K0</accession>
<dbReference type="RefSeq" id="WP_175195475.1">
    <property type="nucleotide sequence ID" value="NZ_CADIKL010000014.1"/>
</dbReference>
<feature type="transmembrane region" description="Helical" evidence="2">
    <location>
        <begin position="144"/>
        <end position="171"/>
    </location>
</feature>
<proteinExistence type="predicted"/>
<keyword evidence="2" id="KW-1133">Transmembrane helix</keyword>
<keyword evidence="4" id="KW-1185">Reference proteome</keyword>
<feature type="transmembrane region" description="Helical" evidence="2">
    <location>
        <begin position="221"/>
        <end position="240"/>
    </location>
</feature>
<evidence type="ECO:0000256" key="1">
    <source>
        <dbReference type="SAM" id="MobiDB-lite"/>
    </source>
</evidence>
<evidence type="ECO:0000256" key="2">
    <source>
        <dbReference type="SAM" id="Phobius"/>
    </source>
</evidence>
<keyword evidence="2" id="KW-0472">Membrane</keyword>
<feature type="region of interest" description="Disordered" evidence="1">
    <location>
        <begin position="313"/>
        <end position="347"/>
    </location>
</feature>
<reference evidence="3 4" key="1">
    <citation type="submission" date="2020-04" db="EMBL/GenBank/DDBJ databases">
        <authorList>
            <person name="De Canck E."/>
        </authorList>
    </citation>
    <scope>NUCLEOTIDE SEQUENCE [LARGE SCALE GENOMIC DNA]</scope>
    <source>
        <strain evidence="3 4">LMG 28688</strain>
    </source>
</reference>
<dbReference type="EMBL" id="CADIKL010000014">
    <property type="protein sequence ID" value="CAB3791232.1"/>
    <property type="molecule type" value="Genomic_DNA"/>
</dbReference>
<evidence type="ECO:0000313" key="4">
    <source>
        <dbReference type="Proteomes" id="UP000494119"/>
    </source>
</evidence>
<feature type="transmembrane region" description="Helical" evidence="2">
    <location>
        <begin position="114"/>
        <end position="138"/>
    </location>
</feature>
<organism evidence="3 4">
    <name type="scientific">Paraburkholderia caffeinitolerans</name>
    <dbReference type="NCBI Taxonomy" id="1723730"/>
    <lineage>
        <taxon>Bacteria</taxon>
        <taxon>Pseudomonadati</taxon>
        <taxon>Pseudomonadota</taxon>
        <taxon>Betaproteobacteria</taxon>
        <taxon>Burkholderiales</taxon>
        <taxon>Burkholderiaceae</taxon>
        <taxon>Paraburkholderia</taxon>
    </lineage>
</organism>
<feature type="transmembrane region" description="Helical" evidence="2">
    <location>
        <begin position="12"/>
        <end position="36"/>
    </location>
</feature>
<dbReference type="AlphaFoldDB" id="A0A6J5G5K0"/>
<gene>
    <name evidence="3" type="ORF">LMG28688_03271</name>
</gene>
<name>A0A6J5G5K0_9BURK</name>
<keyword evidence="2" id="KW-0812">Transmembrane</keyword>
<dbReference type="Proteomes" id="UP000494119">
    <property type="component" value="Unassembled WGS sequence"/>
</dbReference>
<protein>
    <submittedName>
        <fullName evidence="3">Uncharacterized protein</fullName>
    </submittedName>
</protein>
<feature type="transmembrane region" description="Helical" evidence="2">
    <location>
        <begin position="86"/>
        <end position="102"/>
    </location>
</feature>
<feature type="transmembrane region" description="Helical" evidence="2">
    <location>
        <begin position="192"/>
        <end position="215"/>
    </location>
</feature>
<evidence type="ECO:0000313" key="3">
    <source>
        <dbReference type="EMBL" id="CAB3791232.1"/>
    </source>
</evidence>
<feature type="transmembrane region" description="Helical" evidence="2">
    <location>
        <begin position="57"/>
        <end position="80"/>
    </location>
</feature>